<protein>
    <submittedName>
        <fullName evidence="4">Oxidoreductase domain protein</fullName>
    </submittedName>
    <submittedName>
        <fullName evidence="3">Putative dehydrogenase</fullName>
    </submittedName>
</protein>
<dbReference type="Gene3D" id="3.40.50.720">
    <property type="entry name" value="NAD(P)-binding Rossmann-like Domain"/>
    <property type="match status" value="1"/>
</dbReference>
<sequence>MKKLRVAVVGLGKIAQIAHLPFLKKMEEVEIVAVCDVDEKKMSAILSKFKIPRWYNLFDEMIEKEEIDALHICTTNHYHYPMALMALQKGIPALIEKPIALNVADAERIAELSAKTKVPVVVGMHNRFRDDVQLLKEFLNEKELGDLFYLKAGWLKKWTRETLLTWETQKQYAGGGVLMDLGIQLIDMALYLLNKPVIRSVRMFGYNIKPQFEVEDSMLAVLETADGMSMTFETSWNLHLDHDIQYQHLFGKNGSAYLNPLRIQKVLHGNLVTVTPIAEERVRDRYLRAYERQVRHFINVVKGEEENMSSARDAVETMRIIDALYRSMKEGKEITLG</sequence>
<dbReference type="SUPFAM" id="SSF51735">
    <property type="entry name" value="NAD(P)-binding Rossmann-fold domains"/>
    <property type="match status" value="1"/>
</dbReference>
<dbReference type="STRING" id="880073.Cabys_2840"/>
<reference evidence="3 6" key="2">
    <citation type="submission" date="2016-11" db="EMBL/GenBank/DDBJ databases">
        <title>Genomic analysis of Caldithrix abyssi and proposal of a novel bacterial phylum Caldithrichaeota.</title>
        <authorList>
            <person name="Kublanov I."/>
            <person name="Sigalova O."/>
            <person name="Gavrilov S."/>
            <person name="Lebedinsky A."/>
            <person name="Ivanova N."/>
            <person name="Daum C."/>
            <person name="Reddy T."/>
            <person name="Klenk H.P."/>
            <person name="Goker M."/>
            <person name="Reva O."/>
            <person name="Miroshnichenko M."/>
            <person name="Kyprides N."/>
            <person name="Woyke T."/>
            <person name="Gelfand M."/>
        </authorList>
    </citation>
    <scope>NUCLEOTIDE SEQUENCE [LARGE SCALE GENOMIC DNA]</scope>
    <source>
        <strain evidence="3 6">LF13</strain>
    </source>
</reference>
<dbReference type="Gene3D" id="3.30.360.10">
    <property type="entry name" value="Dihydrodipicolinate Reductase, domain 2"/>
    <property type="match status" value="1"/>
</dbReference>
<evidence type="ECO:0000313" key="4">
    <source>
        <dbReference type="EMBL" id="EHO39713.1"/>
    </source>
</evidence>
<dbReference type="OrthoDB" id="9815825at2"/>
<dbReference type="Pfam" id="PF01408">
    <property type="entry name" value="GFO_IDH_MocA"/>
    <property type="match status" value="1"/>
</dbReference>
<dbReference type="InterPro" id="IPR052515">
    <property type="entry name" value="Gfo/Idh/MocA_Oxidoreductase"/>
</dbReference>
<name>H1XXP0_CALAY</name>
<dbReference type="Pfam" id="PF22725">
    <property type="entry name" value="GFO_IDH_MocA_C3"/>
    <property type="match status" value="1"/>
</dbReference>
<dbReference type="InterPro" id="IPR036291">
    <property type="entry name" value="NAD(P)-bd_dom_sf"/>
</dbReference>
<evidence type="ECO:0000313" key="3">
    <source>
        <dbReference type="EMBL" id="APF19588.1"/>
    </source>
</evidence>
<dbReference type="eggNOG" id="COG0673">
    <property type="taxonomic scope" value="Bacteria"/>
</dbReference>
<dbReference type="PaxDb" id="880073-Calab_0059"/>
<feature type="domain" description="Gfo/Idh/MocA-like oxidoreductase N-terminal" evidence="1">
    <location>
        <begin position="4"/>
        <end position="123"/>
    </location>
</feature>
<dbReference type="InterPro" id="IPR055170">
    <property type="entry name" value="GFO_IDH_MocA-like_dom"/>
</dbReference>
<dbReference type="FunCoup" id="H1XXP0">
    <property type="interactions" value="97"/>
</dbReference>
<dbReference type="RefSeq" id="WP_006926581.1">
    <property type="nucleotide sequence ID" value="NZ_CM001402.1"/>
</dbReference>
<organism evidence="4 5">
    <name type="scientific">Caldithrix abyssi DSM 13497</name>
    <dbReference type="NCBI Taxonomy" id="880073"/>
    <lineage>
        <taxon>Bacteria</taxon>
        <taxon>Pseudomonadati</taxon>
        <taxon>Calditrichota</taxon>
        <taxon>Calditrichia</taxon>
        <taxon>Calditrichales</taxon>
        <taxon>Calditrichaceae</taxon>
        <taxon>Caldithrix</taxon>
    </lineage>
</organism>
<gene>
    <name evidence="3" type="ORF">Cabys_2840</name>
    <name evidence="4" type="ORF">Calab_0059</name>
</gene>
<dbReference type="KEGG" id="caby:Cabys_2840"/>
<accession>H1XXP0</accession>
<dbReference type="HOGENOM" id="CLU_023194_1_3_0"/>
<dbReference type="InterPro" id="IPR000683">
    <property type="entry name" value="Gfo/Idh/MocA-like_OxRdtase_N"/>
</dbReference>
<dbReference type="GO" id="GO:0000166">
    <property type="term" value="F:nucleotide binding"/>
    <property type="evidence" value="ECO:0007669"/>
    <property type="project" value="InterPro"/>
</dbReference>
<feature type="domain" description="GFO/IDH/MocA-like oxidoreductase" evidence="2">
    <location>
        <begin position="132"/>
        <end position="256"/>
    </location>
</feature>
<dbReference type="InParanoid" id="H1XXP0"/>
<dbReference type="EMBL" id="CM001402">
    <property type="protein sequence ID" value="EHO39713.1"/>
    <property type="molecule type" value="Genomic_DNA"/>
</dbReference>
<evidence type="ECO:0000259" key="1">
    <source>
        <dbReference type="Pfam" id="PF01408"/>
    </source>
</evidence>
<dbReference type="Proteomes" id="UP000183868">
    <property type="component" value="Chromosome"/>
</dbReference>
<keyword evidence="5" id="KW-1185">Reference proteome</keyword>
<evidence type="ECO:0000313" key="5">
    <source>
        <dbReference type="Proteomes" id="UP000004671"/>
    </source>
</evidence>
<dbReference type="PANTHER" id="PTHR43249:SF1">
    <property type="entry name" value="D-GLUCOSIDE 3-DEHYDROGENASE"/>
    <property type="match status" value="1"/>
</dbReference>
<dbReference type="Proteomes" id="UP000004671">
    <property type="component" value="Chromosome"/>
</dbReference>
<dbReference type="PANTHER" id="PTHR43249">
    <property type="entry name" value="UDP-N-ACETYL-2-AMINO-2-DEOXY-D-GLUCURONATE OXIDASE"/>
    <property type="match status" value="1"/>
</dbReference>
<reference evidence="4 5" key="1">
    <citation type="submission" date="2011-09" db="EMBL/GenBank/DDBJ databases">
        <title>The permanent draft genome of Caldithrix abyssi DSM 13497.</title>
        <authorList>
            <consortium name="US DOE Joint Genome Institute (JGI-PGF)"/>
            <person name="Lucas S."/>
            <person name="Han J."/>
            <person name="Lapidus A."/>
            <person name="Bruce D."/>
            <person name="Goodwin L."/>
            <person name="Pitluck S."/>
            <person name="Peters L."/>
            <person name="Kyrpides N."/>
            <person name="Mavromatis K."/>
            <person name="Ivanova N."/>
            <person name="Mikhailova N."/>
            <person name="Chertkov O."/>
            <person name="Detter J.C."/>
            <person name="Tapia R."/>
            <person name="Han C."/>
            <person name="Land M."/>
            <person name="Hauser L."/>
            <person name="Markowitz V."/>
            <person name="Cheng J.-F."/>
            <person name="Hugenholtz P."/>
            <person name="Woyke T."/>
            <person name="Wu D."/>
            <person name="Spring S."/>
            <person name="Brambilla E."/>
            <person name="Klenk H.-P."/>
            <person name="Eisen J.A."/>
        </authorList>
    </citation>
    <scope>NUCLEOTIDE SEQUENCE [LARGE SCALE GENOMIC DNA]</scope>
    <source>
        <strain evidence="4 5">DSM 13497</strain>
    </source>
</reference>
<proteinExistence type="predicted"/>
<dbReference type="AlphaFoldDB" id="H1XXP0"/>
<dbReference type="EMBL" id="CP018099">
    <property type="protein sequence ID" value="APF19588.1"/>
    <property type="molecule type" value="Genomic_DNA"/>
</dbReference>
<evidence type="ECO:0000259" key="2">
    <source>
        <dbReference type="Pfam" id="PF22725"/>
    </source>
</evidence>
<dbReference type="SUPFAM" id="SSF55347">
    <property type="entry name" value="Glyceraldehyde-3-phosphate dehydrogenase-like, C-terminal domain"/>
    <property type="match status" value="1"/>
</dbReference>
<evidence type="ECO:0000313" key="6">
    <source>
        <dbReference type="Proteomes" id="UP000183868"/>
    </source>
</evidence>